<dbReference type="EMBL" id="JAATEJ010000001">
    <property type="protein sequence ID" value="NJP42240.1"/>
    <property type="molecule type" value="Genomic_DNA"/>
</dbReference>
<gene>
    <name evidence="2" type="ORF">HCN08_02240</name>
</gene>
<dbReference type="Proteomes" id="UP000734511">
    <property type="component" value="Unassembled WGS sequence"/>
</dbReference>
<dbReference type="RefSeq" id="WP_167981076.1">
    <property type="nucleotide sequence ID" value="NZ_JAATEJ010000001.1"/>
</dbReference>
<evidence type="ECO:0000259" key="1">
    <source>
        <dbReference type="Pfam" id="PF06259"/>
    </source>
</evidence>
<keyword evidence="3" id="KW-1185">Reference proteome</keyword>
<evidence type="ECO:0000313" key="3">
    <source>
        <dbReference type="Proteomes" id="UP000734511"/>
    </source>
</evidence>
<proteinExistence type="predicted"/>
<comment type="caution">
    <text evidence="2">The sequence shown here is derived from an EMBL/GenBank/DDBJ whole genome shotgun (WGS) entry which is preliminary data.</text>
</comment>
<dbReference type="Pfam" id="PF06259">
    <property type="entry name" value="Abhydrolase_8"/>
    <property type="match status" value="1"/>
</dbReference>
<accession>A0ABX0ZGT6</accession>
<sequence length="377" mass="39015">MAFVLLAVTGWAAVREGGVRDARGAAVAAWLRVSVGGHRTPDPERAGPGAVARFFASLSRPQALRLARRYALVVGNLDGAPPALRYQANRYALAKARALELARAASGALTPAGRTDAARRAERYGSLLAPRRQILAFDPAGAGRVAEVLGDLTTAARIAVVVPGVGSDVLTFERDTRPYAAPAGMARALYRRERATAPTARTAVIAWDDYTAPSSIGLDASTANLAERGATRLLALLAALPRGRRVALFCHSYGSVLCGVAAPRLRAGQVADIAVFGSPGMHAHRAAALHTDAHIWAARDSGDWIEDVPHLEFAGLGHGTDPVSAAFGARVVSAAGADGHPGYLAPGTASLANFTRIALGDYAAVSCARPACTAGLT</sequence>
<feature type="domain" description="DUF1023" evidence="1">
    <location>
        <begin position="138"/>
        <end position="312"/>
    </location>
</feature>
<reference evidence="2 3" key="1">
    <citation type="submission" date="2020-03" db="EMBL/GenBank/DDBJ databases">
        <title>WGS of actinomycetes isolated from Thailand.</title>
        <authorList>
            <person name="Thawai C."/>
        </authorList>
    </citation>
    <scope>NUCLEOTIDE SEQUENCE [LARGE SCALE GENOMIC DNA]</scope>
    <source>
        <strain evidence="2 3">PRB2-1</strain>
    </source>
</reference>
<protein>
    <recommendedName>
        <fullName evidence="1">DUF1023 domain-containing protein</fullName>
    </recommendedName>
</protein>
<evidence type="ECO:0000313" key="2">
    <source>
        <dbReference type="EMBL" id="NJP42240.1"/>
    </source>
</evidence>
<dbReference type="SUPFAM" id="SSF53474">
    <property type="entry name" value="alpha/beta-Hydrolases"/>
    <property type="match status" value="1"/>
</dbReference>
<name>A0ABX0ZGT6_9ACTN</name>
<dbReference type="InterPro" id="IPR010427">
    <property type="entry name" value="DUF1023"/>
</dbReference>
<dbReference type="InterPro" id="IPR029058">
    <property type="entry name" value="AB_hydrolase_fold"/>
</dbReference>
<organism evidence="2 3">
    <name type="scientific">Actinacidiphila epipremni</name>
    <dbReference type="NCBI Taxonomy" id="2053013"/>
    <lineage>
        <taxon>Bacteria</taxon>
        <taxon>Bacillati</taxon>
        <taxon>Actinomycetota</taxon>
        <taxon>Actinomycetes</taxon>
        <taxon>Kitasatosporales</taxon>
        <taxon>Streptomycetaceae</taxon>
        <taxon>Actinacidiphila</taxon>
    </lineage>
</organism>